<evidence type="ECO:0000313" key="3">
    <source>
        <dbReference type="Proteomes" id="UP000054498"/>
    </source>
</evidence>
<dbReference type="GO" id="GO:0005930">
    <property type="term" value="C:axoneme"/>
    <property type="evidence" value="ECO:0007669"/>
    <property type="project" value="UniProtKB-SubCell"/>
</dbReference>
<dbReference type="KEGG" id="mng:MNEG_2150"/>
<name>A0A0D2MTA9_9CHLO</name>
<proteinExistence type="predicted"/>
<dbReference type="GeneID" id="25735028"/>
<dbReference type="Gene3D" id="3.80.10.10">
    <property type="entry name" value="Ribonuclease Inhibitor"/>
    <property type="match status" value="1"/>
</dbReference>
<dbReference type="Proteomes" id="UP000054498">
    <property type="component" value="Unassembled WGS sequence"/>
</dbReference>
<gene>
    <name evidence="2" type="ORF">MNEG_2150</name>
</gene>
<accession>A0A0D2MTA9</accession>
<evidence type="ECO:0000313" key="2">
    <source>
        <dbReference type="EMBL" id="KIZ05815.1"/>
    </source>
</evidence>
<keyword evidence="3" id="KW-1185">Reference proteome</keyword>
<sequence>MAVLPLLTPWGASLQKLSCKALLFSQSEREPQQIAAATAALASLTRLQDLQMDCGEGRGAAVLAAALPALTSLTRLSLEDWSFAGLAQVLRSCATGCRGLQALQLGRMWSEARDRKASLDWKDHDWAGYHGLELPGVTSLTLWTE</sequence>
<reference evidence="2 3" key="1">
    <citation type="journal article" date="2013" name="BMC Genomics">
        <title>Reconstruction of the lipid metabolism for the microalga Monoraphidium neglectum from its genome sequence reveals characteristics suitable for biofuel production.</title>
        <authorList>
            <person name="Bogen C."/>
            <person name="Al-Dilaimi A."/>
            <person name="Albersmeier A."/>
            <person name="Wichmann J."/>
            <person name="Grundmann M."/>
            <person name="Rupp O."/>
            <person name="Lauersen K.J."/>
            <person name="Blifernez-Klassen O."/>
            <person name="Kalinowski J."/>
            <person name="Goesmann A."/>
            <person name="Mussgnug J.H."/>
            <person name="Kruse O."/>
        </authorList>
    </citation>
    <scope>NUCLEOTIDE SEQUENCE [LARGE SCALE GENOMIC DNA]</scope>
    <source>
        <strain evidence="2 3">SAG 48.87</strain>
    </source>
</reference>
<dbReference type="AlphaFoldDB" id="A0A0D2MTA9"/>
<protein>
    <submittedName>
        <fullName evidence="2">Uncharacterized protein</fullName>
    </submittedName>
</protein>
<dbReference type="RefSeq" id="XP_013904834.1">
    <property type="nucleotide sequence ID" value="XM_014049380.1"/>
</dbReference>
<comment type="subcellular location">
    <subcellularLocation>
        <location evidence="1">Cytoplasm</location>
        <location evidence="1">Cytoskeleton</location>
        <location evidence="1">Cilium axoneme</location>
    </subcellularLocation>
</comment>
<dbReference type="InterPro" id="IPR032675">
    <property type="entry name" value="LRR_dom_sf"/>
</dbReference>
<dbReference type="EMBL" id="KK100453">
    <property type="protein sequence ID" value="KIZ05815.1"/>
    <property type="molecule type" value="Genomic_DNA"/>
</dbReference>
<organism evidence="2 3">
    <name type="scientific">Monoraphidium neglectum</name>
    <dbReference type="NCBI Taxonomy" id="145388"/>
    <lineage>
        <taxon>Eukaryota</taxon>
        <taxon>Viridiplantae</taxon>
        <taxon>Chlorophyta</taxon>
        <taxon>core chlorophytes</taxon>
        <taxon>Chlorophyceae</taxon>
        <taxon>CS clade</taxon>
        <taxon>Sphaeropleales</taxon>
        <taxon>Selenastraceae</taxon>
        <taxon>Monoraphidium</taxon>
    </lineage>
</organism>
<evidence type="ECO:0000256" key="1">
    <source>
        <dbReference type="ARBA" id="ARBA00004430"/>
    </source>
</evidence>